<gene>
    <name evidence="2" type="ORF">FQU76_32215</name>
</gene>
<evidence type="ECO:0000313" key="2">
    <source>
        <dbReference type="EMBL" id="QDY80412.1"/>
    </source>
</evidence>
<dbReference type="KEGG" id="sqz:FQU76_32215"/>
<dbReference type="EMBL" id="CP042266">
    <property type="protein sequence ID" value="QDY80412.1"/>
    <property type="molecule type" value="Genomic_DNA"/>
</dbReference>
<dbReference type="Gene3D" id="1.10.1200.10">
    <property type="entry name" value="ACP-like"/>
    <property type="match status" value="1"/>
</dbReference>
<dbReference type="AlphaFoldDB" id="A0A5B8IPA0"/>
<proteinExistence type="predicted"/>
<accession>A0A5B8IPA0</accession>
<evidence type="ECO:0000313" key="3">
    <source>
        <dbReference type="Proteomes" id="UP000320580"/>
    </source>
</evidence>
<dbReference type="SUPFAM" id="SSF47336">
    <property type="entry name" value="ACP-like"/>
    <property type="match status" value="1"/>
</dbReference>
<dbReference type="Pfam" id="PF00550">
    <property type="entry name" value="PP-binding"/>
    <property type="match status" value="1"/>
</dbReference>
<dbReference type="OrthoDB" id="677810at2"/>
<dbReference type="PROSITE" id="PS50075">
    <property type="entry name" value="CARRIER"/>
    <property type="match status" value="1"/>
</dbReference>
<dbReference type="InterPro" id="IPR009081">
    <property type="entry name" value="PP-bd_ACP"/>
</dbReference>
<sequence>MTVPVKDEHKDDPVAHELVAFLEKKTGSPWSVERDLFAEGGLSSLFALELVVFLEKTFGVTISGPNLQLVNYRSVVSMVALVHRLRTADA</sequence>
<feature type="domain" description="Carrier" evidence="1">
    <location>
        <begin position="9"/>
        <end position="86"/>
    </location>
</feature>
<dbReference type="RefSeq" id="WP_146483806.1">
    <property type="nucleotide sequence ID" value="NZ_CP042266.1"/>
</dbReference>
<dbReference type="InterPro" id="IPR036736">
    <property type="entry name" value="ACP-like_sf"/>
</dbReference>
<evidence type="ECO:0000259" key="1">
    <source>
        <dbReference type="PROSITE" id="PS50075"/>
    </source>
</evidence>
<dbReference type="Proteomes" id="UP000320580">
    <property type="component" value="Chromosome"/>
</dbReference>
<organism evidence="2 3">
    <name type="scientific">Streptomyces qinzhouensis</name>
    <dbReference type="NCBI Taxonomy" id="2599401"/>
    <lineage>
        <taxon>Bacteria</taxon>
        <taxon>Bacillati</taxon>
        <taxon>Actinomycetota</taxon>
        <taxon>Actinomycetes</taxon>
        <taxon>Kitasatosporales</taxon>
        <taxon>Streptomycetaceae</taxon>
        <taxon>Streptomyces</taxon>
    </lineage>
</organism>
<keyword evidence="3" id="KW-1185">Reference proteome</keyword>
<name>A0A5B8IPA0_9ACTN</name>
<reference evidence="2 3" key="1">
    <citation type="submission" date="2019-07" db="EMBL/GenBank/DDBJ databases">
        <authorList>
            <person name="Zhu P."/>
        </authorList>
    </citation>
    <scope>NUCLEOTIDE SEQUENCE [LARGE SCALE GENOMIC DNA]</scope>
    <source>
        <strain evidence="2 3">SSL-25</strain>
    </source>
</reference>
<protein>
    <submittedName>
        <fullName evidence="2">Acyl carrier protein</fullName>
    </submittedName>
</protein>